<reference evidence="1 2" key="1">
    <citation type="submission" date="2024-09" db="EMBL/GenBank/DDBJ databases">
        <authorList>
            <person name="Sun Q."/>
            <person name="Mori K."/>
        </authorList>
    </citation>
    <scope>NUCLEOTIDE SEQUENCE [LARGE SCALE GENOMIC DNA]</scope>
    <source>
        <strain evidence="1 2">JCM 12520</strain>
    </source>
</reference>
<dbReference type="RefSeq" id="WP_344908921.1">
    <property type="nucleotide sequence ID" value="NZ_BAAAYO010000006.1"/>
</dbReference>
<proteinExistence type="predicted"/>
<protein>
    <submittedName>
        <fullName evidence="1">Uncharacterized protein</fullName>
    </submittedName>
</protein>
<keyword evidence="2" id="KW-1185">Reference proteome</keyword>
<organism evidence="1 2">
    <name type="scientific">Paenibacillus hodogayensis</name>
    <dbReference type="NCBI Taxonomy" id="279208"/>
    <lineage>
        <taxon>Bacteria</taxon>
        <taxon>Bacillati</taxon>
        <taxon>Bacillota</taxon>
        <taxon>Bacilli</taxon>
        <taxon>Bacillales</taxon>
        <taxon>Paenibacillaceae</taxon>
        <taxon>Paenibacillus</taxon>
    </lineage>
</organism>
<sequence>MTIAVEWMEPYMLKNSLRASAILDLILCPESWLRYYSLEPRRPDGSTLATVDNGAGDVMFILFARQGVLVKGFDHESLLSPHAGDAYRVWPGIYDEVPAALFGLLDDEALERDEVTFCLWREQGASVWSKGEVRLPDGADDGSGFLLGTVRQTPDAYAKWAESYYEMPVSLEAVRQVYAGAPVTEALIHALHPARHAEEALRELETIERWTSHENA</sequence>
<evidence type="ECO:0000313" key="2">
    <source>
        <dbReference type="Proteomes" id="UP001589619"/>
    </source>
</evidence>
<accession>A0ABV5W5K5</accession>
<gene>
    <name evidence="1" type="ORF">ACFFNY_30125</name>
</gene>
<name>A0ABV5W5K5_9BACL</name>
<dbReference type="EMBL" id="JBHMAG010000018">
    <property type="protein sequence ID" value="MFB9755860.1"/>
    <property type="molecule type" value="Genomic_DNA"/>
</dbReference>
<dbReference type="Proteomes" id="UP001589619">
    <property type="component" value="Unassembled WGS sequence"/>
</dbReference>
<evidence type="ECO:0000313" key="1">
    <source>
        <dbReference type="EMBL" id="MFB9755860.1"/>
    </source>
</evidence>
<comment type="caution">
    <text evidence="1">The sequence shown here is derived from an EMBL/GenBank/DDBJ whole genome shotgun (WGS) entry which is preliminary data.</text>
</comment>